<reference evidence="6 7" key="1">
    <citation type="journal article" date="2015" name="Fungal Genet. Biol.">
        <title>Evolution of novel wood decay mechanisms in Agaricales revealed by the genome sequences of Fistulina hepatica and Cylindrobasidium torrendii.</title>
        <authorList>
            <person name="Floudas D."/>
            <person name="Held B.W."/>
            <person name="Riley R."/>
            <person name="Nagy L.G."/>
            <person name="Koehler G."/>
            <person name="Ransdell A.S."/>
            <person name="Younus H."/>
            <person name="Chow J."/>
            <person name="Chiniquy J."/>
            <person name="Lipzen A."/>
            <person name="Tritt A."/>
            <person name="Sun H."/>
            <person name="Haridas S."/>
            <person name="LaButti K."/>
            <person name="Ohm R.A."/>
            <person name="Kues U."/>
            <person name="Blanchette R.A."/>
            <person name="Grigoriev I.V."/>
            <person name="Minto R.E."/>
            <person name="Hibbett D.S."/>
        </authorList>
    </citation>
    <scope>NUCLEOTIDE SEQUENCE [LARGE SCALE GENOMIC DNA]</scope>
    <source>
        <strain evidence="6 7">ATCC 64428</strain>
    </source>
</reference>
<dbReference type="SUPFAM" id="SSF101908">
    <property type="entry name" value="Putative isomerase YbhE"/>
    <property type="match status" value="1"/>
</dbReference>
<comment type="subcellular location">
    <subcellularLocation>
        <location evidence="1">Cytoplasm</location>
    </subcellularLocation>
</comment>
<evidence type="ECO:0000256" key="3">
    <source>
        <dbReference type="ARBA" id="ARBA00022490"/>
    </source>
</evidence>
<organism evidence="6 7">
    <name type="scientific">Fistulina hepatica ATCC 64428</name>
    <dbReference type="NCBI Taxonomy" id="1128425"/>
    <lineage>
        <taxon>Eukaryota</taxon>
        <taxon>Fungi</taxon>
        <taxon>Dikarya</taxon>
        <taxon>Basidiomycota</taxon>
        <taxon>Agaricomycotina</taxon>
        <taxon>Agaricomycetes</taxon>
        <taxon>Agaricomycetidae</taxon>
        <taxon>Agaricales</taxon>
        <taxon>Fistulinaceae</taxon>
        <taxon>Fistulina</taxon>
    </lineage>
</organism>
<dbReference type="GO" id="GO:0034058">
    <property type="term" value="P:endosomal vesicle fusion"/>
    <property type="evidence" value="ECO:0007669"/>
    <property type="project" value="TreeGrafter"/>
</dbReference>
<evidence type="ECO:0000256" key="1">
    <source>
        <dbReference type="ARBA" id="ARBA00004496"/>
    </source>
</evidence>
<dbReference type="PANTHER" id="PTHR12894">
    <property type="entry name" value="CNH DOMAIN CONTAINING"/>
    <property type="match status" value="1"/>
</dbReference>
<protein>
    <recommendedName>
        <fullName evidence="5">CNH domain-containing protein</fullName>
    </recommendedName>
</protein>
<dbReference type="Pfam" id="PF00780">
    <property type="entry name" value="CNH"/>
    <property type="match status" value="1"/>
</dbReference>
<accession>A0A0D7AP19</accession>
<dbReference type="GO" id="GO:0015031">
    <property type="term" value="P:protein transport"/>
    <property type="evidence" value="ECO:0007669"/>
    <property type="project" value="UniProtKB-KW"/>
</dbReference>
<keyword evidence="7" id="KW-1185">Reference proteome</keyword>
<evidence type="ECO:0000313" key="7">
    <source>
        <dbReference type="Proteomes" id="UP000054144"/>
    </source>
</evidence>
<evidence type="ECO:0000256" key="2">
    <source>
        <dbReference type="ARBA" id="ARBA00022448"/>
    </source>
</evidence>
<feature type="non-terminal residue" evidence="6">
    <location>
        <position position="1"/>
    </location>
</feature>
<dbReference type="Proteomes" id="UP000054144">
    <property type="component" value="Unassembled WGS sequence"/>
</dbReference>
<evidence type="ECO:0000259" key="5">
    <source>
        <dbReference type="PROSITE" id="PS50219"/>
    </source>
</evidence>
<feature type="domain" description="CNH" evidence="5">
    <location>
        <begin position="1"/>
        <end position="276"/>
    </location>
</feature>
<dbReference type="AlphaFoldDB" id="A0A0D7AP19"/>
<evidence type="ECO:0000256" key="4">
    <source>
        <dbReference type="ARBA" id="ARBA00022927"/>
    </source>
</evidence>
<dbReference type="InterPro" id="IPR001180">
    <property type="entry name" value="CNH_dom"/>
</dbReference>
<dbReference type="EMBL" id="KN881603">
    <property type="protein sequence ID" value="KIY53605.1"/>
    <property type="molecule type" value="Genomic_DNA"/>
</dbReference>
<keyword evidence="2" id="KW-0813">Transport</keyword>
<dbReference type="PANTHER" id="PTHR12894:SF27">
    <property type="entry name" value="TRANSFORMING GROWTH FACTOR-BETA RECEPTOR-ASSOCIATED PROTEIN 1"/>
    <property type="match status" value="1"/>
</dbReference>
<gene>
    <name evidence="6" type="ORF">FISHEDRAFT_32990</name>
</gene>
<proteinExistence type="predicted"/>
<evidence type="ECO:0000313" key="6">
    <source>
        <dbReference type="EMBL" id="KIY53605.1"/>
    </source>
</evidence>
<keyword evidence="4" id="KW-0653">Protein transport</keyword>
<dbReference type="GO" id="GO:0016020">
    <property type="term" value="C:membrane"/>
    <property type="evidence" value="ECO:0007669"/>
    <property type="project" value="TreeGrafter"/>
</dbReference>
<dbReference type="PROSITE" id="PS50219">
    <property type="entry name" value="CNH"/>
    <property type="match status" value="1"/>
</dbReference>
<dbReference type="OrthoDB" id="5325112at2759"/>
<dbReference type="GO" id="GO:0005737">
    <property type="term" value="C:cytoplasm"/>
    <property type="evidence" value="ECO:0007669"/>
    <property type="project" value="UniProtKB-SubCell"/>
</dbReference>
<dbReference type="GO" id="GO:0006914">
    <property type="term" value="P:autophagy"/>
    <property type="evidence" value="ECO:0007669"/>
    <property type="project" value="TreeGrafter"/>
</dbReference>
<name>A0A0D7AP19_9AGAR</name>
<dbReference type="InterPro" id="IPR032914">
    <property type="entry name" value="Vam6/VPS39/TRAP1"/>
</dbReference>
<sequence>LGGEIYIGCSNGELLRFTFQSNGPDEPPSYTILSRQTLPTGKQIDEIVLLPSIWRAIVLSDHQLYFFALPALQLSSIKPIRNVITFAVDHQHLIKPTPSHSRSSPEPVEFCVIKRNSIALYSLFEQLIYRKDIPYAPGVTLARRWGKYLCVADKENYSMINLEVASNLPVLPLSQTMDPTPFTVQPHITVVAPQEFFVLSWTGLGTLGLFLTGEGDPVRGTLEWNSHPDSLCFDYPYIAALMPDETIEIRDIETKQLVQTVPEPPKEDTTSRRLRLVSVLGRYLVPAGHDAAKLGKTSVSLLRNSE</sequence>
<keyword evidence="3" id="KW-0963">Cytoplasm</keyword>